<evidence type="ECO:0000256" key="4">
    <source>
        <dbReference type="ARBA" id="ARBA00022833"/>
    </source>
</evidence>
<dbReference type="OMA" id="SFPECGK"/>
<evidence type="ECO:0000256" key="3">
    <source>
        <dbReference type="ARBA" id="ARBA00022771"/>
    </source>
</evidence>
<dbReference type="PROSITE" id="PS50157">
    <property type="entry name" value="ZINC_FINGER_C2H2_2"/>
    <property type="match status" value="2"/>
</dbReference>
<sequence>MDNGHYPHYPTAAYSPRSAPAPYYAPYPYPSYPAPAAPPACLEPTPRAYAAEAADAYLHHHHHHHAHLASPPTYPAMYIARSPQWAPSPALSDVPKAPVPCSCGCATTTGIPAPPVAAYLPTPGTPVMHDMAAAVPRAPAAELIDPPVFDDDDEFDETELSSLAATVSPLLLPQPAAHAPSPVPAAVRYAPPRPRLQLLRDLVDATSSSGGSSGDASDDEFVEGDDVEVASASAWSPKTPAVASCAPAPQLVSVPPPPSSALLDTASTAASVPVDPTPVSRKRKRSTTAPSSPTSSPKSFPCLAPGCTKVFTTSGHLHRHEKCVHANERPFACPLPGCRARFSRNDNRWQHYKTHFAPRRAFRYASVRTTAALAAAHAAAAKAAADAGEAVPEDVERAVKRARVAAQQEQMEGAEA</sequence>
<dbReference type="OrthoDB" id="6365676at2759"/>
<feature type="compositionally biased region" description="Low complexity" evidence="6">
    <location>
        <begin position="287"/>
        <end position="299"/>
    </location>
</feature>
<keyword evidence="1" id="KW-0479">Metal-binding</keyword>
<proteinExistence type="predicted"/>
<dbReference type="InterPro" id="IPR036236">
    <property type="entry name" value="Znf_C2H2_sf"/>
</dbReference>
<dbReference type="eggNOG" id="KOG1721">
    <property type="taxonomic scope" value="Eukaryota"/>
</dbReference>
<feature type="domain" description="C2H2-type" evidence="7">
    <location>
        <begin position="300"/>
        <end position="330"/>
    </location>
</feature>
<dbReference type="GO" id="GO:0008270">
    <property type="term" value="F:zinc ion binding"/>
    <property type="evidence" value="ECO:0007669"/>
    <property type="project" value="UniProtKB-KW"/>
</dbReference>
<evidence type="ECO:0000313" key="9">
    <source>
        <dbReference type="Proteomes" id="UP000054350"/>
    </source>
</evidence>
<evidence type="ECO:0000259" key="7">
    <source>
        <dbReference type="PROSITE" id="PS50157"/>
    </source>
</evidence>
<evidence type="ECO:0000256" key="1">
    <source>
        <dbReference type="ARBA" id="ARBA00022723"/>
    </source>
</evidence>
<dbReference type="STRING" id="578462.A0A0L0T7L1"/>
<evidence type="ECO:0000256" key="5">
    <source>
        <dbReference type="PROSITE-ProRule" id="PRU00042"/>
    </source>
</evidence>
<organism evidence="8 9">
    <name type="scientific">Allomyces macrogynus (strain ATCC 38327)</name>
    <name type="common">Allomyces javanicus var. macrogynus</name>
    <dbReference type="NCBI Taxonomy" id="578462"/>
    <lineage>
        <taxon>Eukaryota</taxon>
        <taxon>Fungi</taxon>
        <taxon>Fungi incertae sedis</taxon>
        <taxon>Blastocladiomycota</taxon>
        <taxon>Blastocladiomycetes</taxon>
        <taxon>Blastocladiales</taxon>
        <taxon>Blastocladiaceae</taxon>
        <taxon>Allomyces</taxon>
    </lineage>
</organism>
<evidence type="ECO:0000256" key="6">
    <source>
        <dbReference type="SAM" id="MobiDB-lite"/>
    </source>
</evidence>
<reference evidence="9" key="2">
    <citation type="submission" date="2009-11" db="EMBL/GenBank/DDBJ databases">
        <title>The Genome Sequence of Allomyces macrogynus strain ATCC 38327.</title>
        <authorList>
            <consortium name="The Broad Institute Genome Sequencing Platform"/>
            <person name="Russ C."/>
            <person name="Cuomo C."/>
            <person name="Shea T."/>
            <person name="Young S.K."/>
            <person name="Zeng Q."/>
            <person name="Koehrsen M."/>
            <person name="Haas B."/>
            <person name="Borodovsky M."/>
            <person name="Guigo R."/>
            <person name="Alvarado L."/>
            <person name="Berlin A."/>
            <person name="Borenstein D."/>
            <person name="Chen Z."/>
            <person name="Engels R."/>
            <person name="Freedman E."/>
            <person name="Gellesch M."/>
            <person name="Goldberg J."/>
            <person name="Griggs A."/>
            <person name="Gujja S."/>
            <person name="Heiman D."/>
            <person name="Hepburn T."/>
            <person name="Howarth C."/>
            <person name="Jen D."/>
            <person name="Larson L."/>
            <person name="Lewis B."/>
            <person name="Mehta T."/>
            <person name="Park D."/>
            <person name="Pearson M."/>
            <person name="Roberts A."/>
            <person name="Saif S."/>
            <person name="Shenoy N."/>
            <person name="Sisk P."/>
            <person name="Stolte C."/>
            <person name="Sykes S."/>
            <person name="Walk T."/>
            <person name="White J."/>
            <person name="Yandava C."/>
            <person name="Burger G."/>
            <person name="Gray M.W."/>
            <person name="Holland P.W.H."/>
            <person name="King N."/>
            <person name="Lang F.B.F."/>
            <person name="Roger A.J."/>
            <person name="Ruiz-Trillo I."/>
            <person name="Lander E."/>
            <person name="Nusbaum C."/>
        </authorList>
    </citation>
    <scope>NUCLEOTIDE SEQUENCE [LARGE SCALE GENOMIC DNA]</scope>
    <source>
        <strain evidence="9">ATCC 38327</strain>
    </source>
</reference>
<feature type="domain" description="C2H2-type" evidence="7">
    <location>
        <begin position="331"/>
        <end position="360"/>
    </location>
</feature>
<dbReference type="GO" id="GO:0005667">
    <property type="term" value="C:transcription regulator complex"/>
    <property type="evidence" value="ECO:0007669"/>
    <property type="project" value="TreeGrafter"/>
</dbReference>
<dbReference type="GO" id="GO:0000978">
    <property type="term" value="F:RNA polymerase II cis-regulatory region sequence-specific DNA binding"/>
    <property type="evidence" value="ECO:0007669"/>
    <property type="project" value="TreeGrafter"/>
</dbReference>
<keyword evidence="2" id="KW-0677">Repeat</keyword>
<dbReference type="GO" id="GO:0000785">
    <property type="term" value="C:chromatin"/>
    <property type="evidence" value="ECO:0007669"/>
    <property type="project" value="TreeGrafter"/>
</dbReference>
<dbReference type="GO" id="GO:0000981">
    <property type="term" value="F:DNA-binding transcription factor activity, RNA polymerase II-specific"/>
    <property type="evidence" value="ECO:0007669"/>
    <property type="project" value="TreeGrafter"/>
</dbReference>
<dbReference type="PROSITE" id="PS00028">
    <property type="entry name" value="ZINC_FINGER_C2H2_1"/>
    <property type="match status" value="2"/>
</dbReference>
<dbReference type="SUPFAM" id="SSF57667">
    <property type="entry name" value="beta-beta-alpha zinc fingers"/>
    <property type="match status" value="1"/>
</dbReference>
<dbReference type="EMBL" id="GG745366">
    <property type="protein sequence ID" value="KNE70534.1"/>
    <property type="molecule type" value="Genomic_DNA"/>
</dbReference>
<dbReference type="GO" id="GO:0031519">
    <property type="term" value="C:PcG protein complex"/>
    <property type="evidence" value="ECO:0007669"/>
    <property type="project" value="TreeGrafter"/>
</dbReference>
<evidence type="ECO:0000256" key="2">
    <source>
        <dbReference type="ARBA" id="ARBA00022737"/>
    </source>
</evidence>
<gene>
    <name evidence="8" type="ORF">AMAG_14657</name>
</gene>
<reference evidence="8 9" key="1">
    <citation type="submission" date="2009-11" db="EMBL/GenBank/DDBJ databases">
        <title>Annotation of Allomyces macrogynus ATCC 38327.</title>
        <authorList>
            <consortium name="The Broad Institute Genome Sequencing Platform"/>
            <person name="Russ C."/>
            <person name="Cuomo C."/>
            <person name="Burger G."/>
            <person name="Gray M.W."/>
            <person name="Holland P.W.H."/>
            <person name="King N."/>
            <person name="Lang F.B.F."/>
            <person name="Roger A.J."/>
            <person name="Ruiz-Trillo I."/>
            <person name="Young S.K."/>
            <person name="Zeng Q."/>
            <person name="Gargeya S."/>
            <person name="Fitzgerald M."/>
            <person name="Haas B."/>
            <person name="Abouelleil A."/>
            <person name="Alvarado L."/>
            <person name="Arachchi H.M."/>
            <person name="Berlin A."/>
            <person name="Chapman S.B."/>
            <person name="Gearin G."/>
            <person name="Goldberg J."/>
            <person name="Griggs A."/>
            <person name="Gujja S."/>
            <person name="Hansen M."/>
            <person name="Heiman D."/>
            <person name="Howarth C."/>
            <person name="Larimer J."/>
            <person name="Lui A."/>
            <person name="MacDonald P.J.P."/>
            <person name="McCowen C."/>
            <person name="Montmayeur A."/>
            <person name="Murphy C."/>
            <person name="Neiman D."/>
            <person name="Pearson M."/>
            <person name="Priest M."/>
            <person name="Roberts A."/>
            <person name="Saif S."/>
            <person name="Shea T."/>
            <person name="Sisk P."/>
            <person name="Stolte C."/>
            <person name="Sykes S."/>
            <person name="Wortman J."/>
            <person name="Nusbaum C."/>
            <person name="Birren B."/>
        </authorList>
    </citation>
    <scope>NUCLEOTIDE SEQUENCE [LARGE SCALE GENOMIC DNA]</scope>
    <source>
        <strain evidence="8 9">ATCC 38327</strain>
    </source>
</reference>
<accession>A0A0L0T7L1</accession>
<dbReference type="VEuPathDB" id="FungiDB:AMAG_14657"/>
<dbReference type="Proteomes" id="UP000054350">
    <property type="component" value="Unassembled WGS sequence"/>
</dbReference>
<dbReference type="SMART" id="SM00355">
    <property type="entry name" value="ZnF_C2H2"/>
    <property type="match status" value="2"/>
</dbReference>
<keyword evidence="4" id="KW-0862">Zinc</keyword>
<protein>
    <recommendedName>
        <fullName evidence="7">C2H2-type domain-containing protein</fullName>
    </recommendedName>
</protein>
<keyword evidence="3 5" id="KW-0863">Zinc-finger</keyword>
<dbReference type="PANTHER" id="PTHR14003:SF19">
    <property type="entry name" value="YY2 TRANSCRIPTION FACTOR"/>
    <property type="match status" value="1"/>
</dbReference>
<keyword evidence="9" id="KW-1185">Reference proteome</keyword>
<feature type="compositionally biased region" description="Low complexity" evidence="6">
    <location>
        <begin position="260"/>
        <end position="271"/>
    </location>
</feature>
<evidence type="ECO:0000313" key="8">
    <source>
        <dbReference type="EMBL" id="KNE70534.1"/>
    </source>
</evidence>
<dbReference type="PANTHER" id="PTHR14003">
    <property type="entry name" value="TRANSCRIPTIONAL REPRESSOR PROTEIN YY"/>
    <property type="match status" value="1"/>
</dbReference>
<feature type="region of interest" description="Disordered" evidence="6">
    <location>
        <begin position="256"/>
        <end position="299"/>
    </location>
</feature>
<dbReference type="AlphaFoldDB" id="A0A0L0T7L1"/>
<name>A0A0L0T7L1_ALLM3</name>
<dbReference type="InterPro" id="IPR013087">
    <property type="entry name" value="Znf_C2H2_type"/>
</dbReference>
<dbReference type="Gene3D" id="3.30.160.60">
    <property type="entry name" value="Classic Zinc Finger"/>
    <property type="match status" value="2"/>
</dbReference>